<dbReference type="PANTHER" id="PTHR37841">
    <property type="entry name" value="GLR2918 PROTEIN"/>
    <property type="match status" value="1"/>
</dbReference>
<dbReference type="InterPro" id="IPR032774">
    <property type="entry name" value="WG_beta_rep"/>
</dbReference>
<protein>
    <recommendedName>
        <fullName evidence="2">WG repeat-containing protein</fullName>
    </recommendedName>
</protein>
<gene>
    <name evidence="1" type="ORF">SDC9_133551</name>
</gene>
<dbReference type="EMBL" id="VSSQ01034491">
    <property type="protein sequence ID" value="MPM86462.1"/>
    <property type="molecule type" value="Genomic_DNA"/>
</dbReference>
<dbReference type="Pfam" id="PF14903">
    <property type="entry name" value="WG_beta_rep"/>
    <property type="match status" value="2"/>
</dbReference>
<organism evidence="1">
    <name type="scientific">bioreactor metagenome</name>
    <dbReference type="NCBI Taxonomy" id="1076179"/>
    <lineage>
        <taxon>unclassified sequences</taxon>
        <taxon>metagenomes</taxon>
        <taxon>ecological metagenomes</taxon>
    </lineage>
</organism>
<sequence length="252" mass="28780">MHLIENKDPLTIRVARKWGFADCRSGLIISEPHWDYAYDFHDNFAAVCLGCEPVSDFENAFVYPSGGKWGCINSDGEITIPLQYDELWYTGSSARYRAVVRDDVHFACMSVKGDRILPTIYDGMWSIPGVMVVKKDGLFGVVDNYNEELVPLAYERMIPIGDDAYICKKPNLGWQFLSHGKKVFYDVDEIWCYENKFASGKKNTYMIIEKAGNYALACDDGRMLSDFTLTLCGAKRLSENLLHRSVIFKQWL</sequence>
<dbReference type="AlphaFoldDB" id="A0A645DD30"/>
<evidence type="ECO:0008006" key="2">
    <source>
        <dbReference type="Google" id="ProtNLM"/>
    </source>
</evidence>
<name>A0A645DD30_9ZZZZ</name>
<proteinExistence type="predicted"/>
<reference evidence="1" key="1">
    <citation type="submission" date="2019-08" db="EMBL/GenBank/DDBJ databases">
        <authorList>
            <person name="Kucharzyk K."/>
            <person name="Murdoch R.W."/>
            <person name="Higgins S."/>
            <person name="Loffler F."/>
        </authorList>
    </citation>
    <scope>NUCLEOTIDE SEQUENCE</scope>
</reference>
<comment type="caution">
    <text evidence="1">The sequence shown here is derived from an EMBL/GenBank/DDBJ whole genome shotgun (WGS) entry which is preliminary data.</text>
</comment>
<dbReference type="PANTHER" id="PTHR37841:SF1">
    <property type="entry name" value="DUF3298 DOMAIN-CONTAINING PROTEIN"/>
    <property type="match status" value="1"/>
</dbReference>
<accession>A0A645DD30</accession>
<evidence type="ECO:0000313" key="1">
    <source>
        <dbReference type="EMBL" id="MPM86462.1"/>
    </source>
</evidence>